<evidence type="ECO:0000256" key="4">
    <source>
        <dbReference type="ARBA" id="ARBA00022807"/>
    </source>
</evidence>
<evidence type="ECO:0000256" key="2">
    <source>
        <dbReference type="ARBA" id="ARBA00022670"/>
    </source>
</evidence>
<dbReference type="PANTHER" id="PTHR47053:SF1">
    <property type="entry name" value="MUREIN DD-ENDOPEPTIDASE MEPH-RELATED"/>
    <property type="match status" value="1"/>
</dbReference>
<dbReference type="PANTHER" id="PTHR47053">
    <property type="entry name" value="MUREIN DD-ENDOPEPTIDASE MEPH-RELATED"/>
    <property type="match status" value="1"/>
</dbReference>
<dbReference type="Pfam" id="PF07833">
    <property type="entry name" value="Cu_amine_oxidN1"/>
    <property type="match status" value="1"/>
</dbReference>
<dbReference type="Pfam" id="PF00877">
    <property type="entry name" value="NLPC_P60"/>
    <property type="match status" value="1"/>
</dbReference>
<evidence type="ECO:0000259" key="7">
    <source>
        <dbReference type="PROSITE" id="PS51935"/>
    </source>
</evidence>
<evidence type="ECO:0000256" key="3">
    <source>
        <dbReference type="ARBA" id="ARBA00022801"/>
    </source>
</evidence>
<proteinExistence type="inferred from homology"/>
<dbReference type="InterPro" id="IPR036582">
    <property type="entry name" value="Mao_N_sf"/>
</dbReference>
<dbReference type="Proteomes" id="UP000192939">
    <property type="component" value="Unassembled WGS sequence"/>
</dbReference>
<dbReference type="InterPro" id="IPR003646">
    <property type="entry name" value="SH3-like_bac-type"/>
</dbReference>
<dbReference type="PROSITE" id="PS51935">
    <property type="entry name" value="NLPC_P60"/>
    <property type="match status" value="1"/>
</dbReference>
<dbReference type="Gene3D" id="2.30.30.40">
    <property type="entry name" value="SH3 Domains"/>
    <property type="match status" value="1"/>
</dbReference>
<sequence length="370" mass="40129">MTKPFNTGSRKLSWLLAASLVLTAQAGTGVAEAAGSTASEALTAGTALSASQTASASGITIELDGRPLQTEAAPVLINGSVLLPIRDVFEALGAKLTWDNSSKTVTAKRDQMTLVYRIGDPTAQLNGQTLTLPVPGQITDGYALVPLRFVSEALGSEVAWDGESRKVRITSKFTYETTVTWGVNLRSEPDVSSATVSEELLPAGSKLHVVREASALWLEVRTPDGRSGYVSAKPKYSNYRSDTLADKQADELIAYGKTFEGTPYEFGASPDQTKTFDCSSFVKRVYEDVLSIELPRVSYNQAKEGTEVSLDELRKGDLLFFSARGLDIGHVAIYIGDNQILHTYSKEKGVHIEAFNGQWTKRFVTARRLF</sequence>
<name>A0ABY1LVS8_9BACL</name>
<keyword evidence="3 8" id="KW-0378">Hydrolase</keyword>
<accession>A0ABY1LVS8</accession>
<dbReference type="SUPFAM" id="SSF54001">
    <property type="entry name" value="Cysteine proteinases"/>
    <property type="match status" value="1"/>
</dbReference>
<dbReference type="RefSeq" id="WP_085278731.1">
    <property type="nucleotide sequence ID" value="NZ_FXAE01000011.1"/>
</dbReference>
<evidence type="ECO:0000313" key="9">
    <source>
        <dbReference type="Proteomes" id="UP000192939"/>
    </source>
</evidence>
<comment type="caution">
    <text evidence="8">The sequence shown here is derived from an EMBL/GenBank/DDBJ whole genome shotgun (WGS) entry which is preliminary data.</text>
</comment>
<dbReference type="PROSITE" id="PS51781">
    <property type="entry name" value="SH3B"/>
    <property type="match status" value="1"/>
</dbReference>
<dbReference type="Gene3D" id="3.90.1720.10">
    <property type="entry name" value="endopeptidase domain like (from Nostoc punctiforme)"/>
    <property type="match status" value="1"/>
</dbReference>
<protein>
    <submittedName>
        <fullName evidence="8">Cell wall-associated hydrolase, NlpC family</fullName>
    </submittedName>
</protein>
<feature type="domain" description="NlpC/P60" evidence="7">
    <location>
        <begin position="246"/>
        <end position="370"/>
    </location>
</feature>
<keyword evidence="9" id="KW-1185">Reference proteome</keyword>
<gene>
    <name evidence="8" type="ORF">SAMN02744124_01555</name>
</gene>
<evidence type="ECO:0000256" key="1">
    <source>
        <dbReference type="ARBA" id="ARBA00007074"/>
    </source>
</evidence>
<dbReference type="EMBL" id="FXAE01000011">
    <property type="protein sequence ID" value="SMF15023.1"/>
    <property type="molecule type" value="Genomic_DNA"/>
</dbReference>
<keyword evidence="2" id="KW-0645">Protease</keyword>
<feature type="chain" id="PRO_5046957101" evidence="5">
    <location>
        <begin position="27"/>
        <end position="370"/>
    </location>
</feature>
<dbReference type="InterPro" id="IPR038765">
    <property type="entry name" value="Papain-like_cys_pep_sf"/>
</dbReference>
<dbReference type="Gene3D" id="3.30.457.10">
    <property type="entry name" value="Copper amine oxidase-like, N-terminal domain"/>
    <property type="match status" value="1"/>
</dbReference>
<dbReference type="InterPro" id="IPR012854">
    <property type="entry name" value="Cu_amine_oxidase-like_N"/>
</dbReference>
<keyword evidence="5" id="KW-0732">Signal</keyword>
<comment type="similarity">
    <text evidence="1">Belongs to the peptidase C40 family.</text>
</comment>
<keyword evidence="4" id="KW-0788">Thiol protease</keyword>
<organism evidence="8 9">
    <name type="scientific">Paenibacillus barengoltzii J12</name>
    <dbReference type="NCBI Taxonomy" id="935846"/>
    <lineage>
        <taxon>Bacteria</taxon>
        <taxon>Bacillati</taxon>
        <taxon>Bacillota</taxon>
        <taxon>Bacilli</taxon>
        <taxon>Bacillales</taxon>
        <taxon>Paenibacillaceae</taxon>
        <taxon>Paenibacillus</taxon>
    </lineage>
</organism>
<evidence type="ECO:0000313" key="8">
    <source>
        <dbReference type="EMBL" id="SMF15023.1"/>
    </source>
</evidence>
<feature type="signal peptide" evidence="5">
    <location>
        <begin position="1"/>
        <end position="26"/>
    </location>
</feature>
<reference evidence="8 9" key="1">
    <citation type="submission" date="2017-04" db="EMBL/GenBank/DDBJ databases">
        <authorList>
            <person name="Varghese N."/>
            <person name="Submissions S."/>
        </authorList>
    </citation>
    <scope>NUCLEOTIDE SEQUENCE [LARGE SCALE GENOMIC DNA]</scope>
    <source>
        <strain evidence="8 9">J12</strain>
    </source>
</reference>
<dbReference type="InterPro" id="IPR000064">
    <property type="entry name" value="NLP_P60_dom"/>
</dbReference>
<evidence type="ECO:0000256" key="5">
    <source>
        <dbReference type="SAM" id="SignalP"/>
    </source>
</evidence>
<dbReference type="GO" id="GO:0016787">
    <property type="term" value="F:hydrolase activity"/>
    <property type="evidence" value="ECO:0007669"/>
    <property type="project" value="UniProtKB-KW"/>
</dbReference>
<dbReference type="InterPro" id="IPR051202">
    <property type="entry name" value="Peptidase_C40"/>
</dbReference>
<dbReference type="SUPFAM" id="SSF55383">
    <property type="entry name" value="Copper amine oxidase, domain N"/>
    <property type="match status" value="1"/>
</dbReference>
<evidence type="ECO:0000259" key="6">
    <source>
        <dbReference type="PROSITE" id="PS51781"/>
    </source>
</evidence>
<dbReference type="Pfam" id="PF08239">
    <property type="entry name" value="SH3_3"/>
    <property type="match status" value="1"/>
</dbReference>
<feature type="domain" description="SH3b" evidence="6">
    <location>
        <begin position="172"/>
        <end position="239"/>
    </location>
</feature>